<evidence type="ECO:0000256" key="1">
    <source>
        <dbReference type="ARBA" id="ARBA00001933"/>
    </source>
</evidence>
<protein>
    <recommendedName>
        <fullName evidence="7">cystathionine gamma-synthase</fullName>
        <ecNumber evidence="7">2.5.1.48</ecNumber>
    </recommendedName>
    <alternativeName>
        <fullName evidence="8">O-succinylhomoserine (thiol)-lyase</fullName>
    </alternativeName>
</protein>
<comment type="cofactor">
    <cofactor evidence="1">
        <name>pyridoxal 5'-phosphate</name>
        <dbReference type="ChEBI" id="CHEBI:597326"/>
    </cofactor>
</comment>
<dbReference type="EMBL" id="JABELV010000103">
    <property type="protein sequence ID" value="KAG7530950.1"/>
    <property type="molecule type" value="Genomic_DNA"/>
</dbReference>
<dbReference type="PANTHER" id="PTHR42699">
    <property type="match status" value="1"/>
</dbReference>
<dbReference type="FunFam" id="3.90.1150.10:FF:000063">
    <property type="entry name" value="Probable cystathionine gamma-synthase"/>
    <property type="match status" value="1"/>
</dbReference>
<feature type="region of interest" description="Disordered" evidence="9">
    <location>
        <begin position="170"/>
        <end position="288"/>
    </location>
</feature>
<comment type="function">
    <text evidence="5">Catalyzes the formation of L-cystathionine from O-succinyl-L-homoserine (OSHS) and L-cysteine, via a gamma-replacement reaction. In the absence of thiol, catalyzes gamma-elimination to form 2-oxobutanoate, succinate and ammonia.</text>
</comment>
<comment type="pathway">
    <text evidence="6">Amino-acid biosynthesis; L-methionine biosynthesis via de novo pathway; L-cystathionine from O-succinyl-L-homoserine: step 1/1.</text>
</comment>
<comment type="caution">
    <text evidence="10">The sequence shown here is derived from an EMBL/GenBank/DDBJ whole genome shotgun (WGS) entry which is preliminary data.</text>
</comment>
<comment type="catalytic activity">
    <reaction evidence="4">
        <text>O-succinyl-L-homoserine + L-cysteine = L,L-cystathionine + succinate + H(+)</text>
        <dbReference type="Rhea" id="RHEA:20397"/>
        <dbReference type="ChEBI" id="CHEBI:15378"/>
        <dbReference type="ChEBI" id="CHEBI:30031"/>
        <dbReference type="ChEBI" id="CHEBI:35235"/>
        <dbReference type="ChEBI" id="CHEBI:57661"/>
        <dbReference type="ChEBI" id="CHEBI:58161"/>
        <dbReference type="EC" id="2.5.1.48"/>
    </reaction>
</comment>
<dbReference type="InterPro" id="IPR015424">
    <property type="entry name" value="PyrdxlP-dep_Trfase"/>
</dbReference>
<dbReference type="InterPro" id="IPR015422">
    <property type="entry name" value="PyrdxlP-dep_Trfase_small"/>
</dbReference>
<keyword evidence="3" id="KW-0663">Pyridoxal phosphate</keyword>
<dbReference type="EC" id="2.5.1.48" evidence="7"/>
<evidence type="ECO:0000256" key="8">
    <source>
        <dbReference type="ARBA" id="ARBA00083849"/>
    </source>
</evidence>
<dbReference type="Pfam" id="PF01053">
    <property type="entry name" value="Cys_Met_Meta_PP"/>
    <property type="match status" value="1"/>
</dbReference>
<keyword evidence="2" id="KW-0808">Transferase</keyword>
<evidence type="ECO:0000256" key="6">
    <source>
        <dbReference type="ARBA" id="ARBA00060510"/>
    </source>
</evidence>
<feature type="compositionally biased region" description="Polar residues" evidence="9">
    <location>
        <begin position="204"/>
        <end position="222"/>
    </location>
</feature>
<gene>
    <name evidence="10" type="ORF">FFLO_04678</name>
</gene>
<feature type="region of interest" description="Disordered" evidence="9">
    <location>
        <begin position="333"/>
        <end position="361"/>
    </location>
</feature>
<evidence type="ECO:0000256" key="5">
    <source>
        <dbReference type="ARBA" id="ARBA00058439"/>
    </source>
</evidence>
<dbReference type="Gene3D" id="3.90.1150.10">
    <property type="entry name" value="Aspartate Aminotransferase, domain 1"/>
    <property type="match status" value="1"/>
</dbReference>
<evidence type="ECO:0000256" key="2">
    <source>
        <dbReference type="ARBA" id="ARBA00022679"/>
    </source>
</evidence>
<evidence type="ECO:0000256" key="7">
    <source>
        <dbReference type="ARBA" id="ARBA00066530"/>
    </source>
</evidence>
<evidence type="ECO:0000256" key="9">
    <source>
        <dbReference type="SAM" id="MobiDB-lite"/>
    </source>
</evidence>
<dbReference type="GO" id="GO:0003962">
    <property type="term" value="F:cystathionine gamma-synthase activity"/>
    <property type="evidence" value="ECO:0007669"/>
    <property type="project" value="UniProtKB-EC"/>
</dbReference>
<feature type="compositionally biased region" description="Low complexity" evidence="9">
    <location>
        <begin position="239"/>
        <end position="262"/>
    </location>
</feature>
<dbReference type="SUPFAM" id="SSF53383">
    <property type="entry name" value="PLP-dependent transferases"/>
    <property type="match status" value="1"/>
</dbReference>
<accession>A0A8K0NP05</accession>
<evidence type="ECO:0000256" key="3">
    <source>
        <dbReference type="ARBA" id="ARBA00022898"/>
    </source>
</evidence>
<dbReference type="InterPro" id="IPR051750">
    <property type="entry name" value="Trans-sulfuration_enzymes"/>
</dbReference>
<name>A0A8K0NP05_9TREE</name>
<dbReference type="GO" id="GO:0019346">
    <property type="term" value="P:transsulfuration"/>
    <property type="evidence" value="ECO:0007669"/>
    <property type="project" value="InterPro"/>
</dbReference>
<sequence>MIATATAPSCPLGSAIPAMVPHAISVSLPTWQDVIGYEEGEKRVVETMQTGYPRFFVHRSIQKLAGICLQKFGLPDELCTLLPTPKVAQAARSFLLSREPPAPSRIVEFVICPSTASLVQPGEEDAVGGVDCIELQILLYNKQFQPVAKQFWQHSGDGISSRTAERGLAFLGEGPAGPLGPPAPVEKEVLENNNNNSGAEDPSVSPTSSSAILPGTGKQSYSRNRHYSRSKSALPLALSRPASTSGTTRTGTTSLTQSTPITPGVALNSANSATGPARRPNAKDDDLAEDLDDLSLDHSTFLEERYGRNLPLASSKLAKLALRRRIAGTLLPHEKPAKSGAGALNEVPRGSGMSDGKVIDSGNKVDEDDVYLYPTGMSAIWHAHQLAMAWKERKDGAPGKSVCFGFPYTDTLKILQKWGPGCHFFGHGTTPDLHALSDLLDNIRASKGTPEEQRPITALFCEFPSNPLLRSADLKELRRLADEHEFVIVVDETVGNFVNVEVASWTDIVVSSLTKVFSGETNVMGGSLVLTPHSKFYAALKSTQEDRYEDHYFPEDAIYMERNSRDFRHRISIINDNAYDLTELLVSKSQMDATSSSDSVLKRVYYPRYVTPENYGIAQRLPTTGKGGYGGLFSLTFTTQEASKAFFDALECHKGPSLGTNFTLACPYTLLAHYLELDWANDFGVESGLVRVSVGLEEIEGLKAAFLRALDAAQKTVKAE</sequence>
<dbReference type="AlphaFoldDB" id="A0A8K0NP05"/>
<evidence type="ECO:0000313" key="10">
    <source>
        <dbReference type="EMBL" id="KAG7530950.1"/>
    </source>
</evidence>
<reference evidence="10" key="1">
    <citation type="submission" date="2020-04" db="EMBL/GenBank/DDBJ databases">
        <title>Analysis of mating type loci in Filobasidium floriforme.</title>
        <authorList>
            <person name="Nowrousian M."/>
        </authorList>
    </citation>
    <scope>NUCLEOTIDE SEQUENCE</scope>
    <source>
        <strain evidence="10">CBS 6242</strain>
    </source>
</reference>
<proteinExistence type="predicted"/>
<dbReference type="GO" id="GO:0030170">
    <property type="term" value="F:pyridoxal phosphate binding"/>
    <property type="evidence" value="ECO:0007669"/>
    <property type="project" value="InterPro"/>
</dbReference>
<dbReference type="InterPro" id="IPR000277">
    <property type="entry name" value="Cys/Met-Metab_PyrdxlP-dep_enz"/>
</dbReference>
<dbReference type="FunFam" id="3.40.640.10:FF:000094">
    <property type="entry name" value="Probable cystathionine gamma-synthase"/>
    <property type="match status" value="1"/>
</dbReference>
<evidence type="ECO:0000256" key="4">
    <source>
        <dbReference type="ARBA" id="ARBA00051441"/>
    </source>
</evidence>
<dbReference type="Gene3D" id="3.40.640.10">
    <property type="entry name" value="Type I PLP-dependent aspartate aminotransferase-like (Major domain)"/>
    <property type="match status" value="1"/>
</dbReference>
<evidence type="ECO:0000313" key="11">
    <source>
        <dbReference type="Proteomes" id="UP000812966"/>
    </source>
</evidence>
<dbReference type="Proteomes" id="UP000812966">
    <property type="component" value="Unassembled WGS sequence"/>
</dbReference>
<dbReference type="PANTHER" id="PTHR42699:SF1">
    <property type="entry name" value="CYSTATHIONINE GAMMA-SYNTHASE-RELATED"/>
    <property type="match status" value="1"/>
</dbReference>
<keyword evidence="11" id="KW-1185">Reference proteome</keyword>
<dbReference type="InterPro" id="IPR015421">
    <property type="entry name" value="PyrdxlP-dep_Trfase_major"/>
</dbReference>
<organism evidence="10 11">
    <name type="scientific">Filobasidium floriforme</name>
    <dbReference type="NCBI Taxonomy" id="5210"/>
    <lineage>
        <taxon>Eukaryota</taxon>
        <taxon>Fungi</taxon>
        <taxon>Dikarya</taxon>
        <taxon>Basidiomycota</taxon>
        <taxon>Agaricomycotina</taxon>
        <taxon>Tremellomycetes</taxon>
        <taxon>Filobasidiales</taxon>
        <taxon>Filobasidiaceae</taxon>
        <taxon>Filobasidium</taxon>
    </lineage>
</organism>